<evidence type="ECO:0000313" key="1">
    <source>
        <dbReference type="EMBL" id="VDP02655.1"/>
    </source>
</evidence>
<dbReference type="AlphaFoldDB" id="A0A183JU98"/>
<reference evidence="1 2" key="2">
    <citation type="submission" date="2018-11" db="EMBL/GenBank/DDBJ databases">
        <authorList>
            <consortium name="Pathogen Informatics"/>
        </authorList>
    </citation>
    <scope>NUCLEOTIDE SEQUENCE [LARGE SCALE GENOMIC DNA]</scope>
    <source>
        <strain evidence="1">Dakar</strain>
        <strain evidence="2">Dakar, Senegal</strain>
    </source>
</reference>
<evidence type="ECO:0000313" key="2">
    <source>
        <dbReference type="Proteomes" id="UP000279833"/>
    </source>
</evidence>
<sequence>MKVIVHMVYQMTIDIRFLTPQLLMLFVNP</sequence>
<reference evidence="3" key="1">
    <citation type="submission" date="2016-06" db="UniProtKB">
        <authorList>
            <consortium name="WormBaseParasite"/>
        </authorList>
    </citation>
    <scope>IDENTIFICATION</scope>
</reference>
<protein>
    <submittedName>
        <fullName evidence="1 3">Uncharacterized protein</fullName>
    </submittedName>
</protein>
<dbReference type="EMBL" id="UZAK01013224">
    <property type="protein sequence ID" value="VDP02655.1"/>
    <property type="molecule type" value="Genomic_DNA"/>
</dbReference>
<gene>
    <name evidence="1" type="ORF">SCUD_LOCUS6289</name>
</gene>
<dbReference type="WBParaSite" id="SCUD_0000628901-mRNA-1">
    <property type="protein sequence ID" value="SCUD_0000628901-mRNA-1"/>
    <property type="gene ID" value="SCUD_0000628901"/>
</dbReference>
<organism evidence="3">
    <name type="scientific">Schistosoma curassoni</name>
    <dbReference type="NCBI Taxonomy" id="6186"/>
    <lineage>
        <taxon>Eukaryota</taxon>
        <taxon>Metazoa</taxon>
        <taxon>Spiralia</taxon>
        <taxon>Lophotrochozoa</taxon>
        <taxon>Platyhelminthes</taxon>
        <taxon>Trematoda</taxon>
        <taxon>Digenea</taxon>
        <taxon>Strigeidida</taxon>
        <taxon>Schistosomatoidea</taxon>
        <taxon>Schistosomatidae</taxon>
        <taxon>Schistosoma</taxon>
    </lineage>
</organism>
<proteinExistence type="predicted"/>
<keyword evidence="2" id="KW-1185">Reference proteome</keyword>
<accession>A0A183JU98</accession>
<name>A0A183JU98_9TREM</name>
<dbReference type="Proteomes" id="UP000279833">
    <property type="component" value="Unassembled WGS sequence"/>
</dbReference>
<evidence type="ECO:0000313" key="3">
    <source>
        <dbReference type="WBParaSite" id="SCUD_0000628901-mRNA-1"/>
    </source>
</evidence>